<feature type="binding site" evidence="11">
    <location>
        <begin position="48"/>
        <end position="51"/>
    </location>
    <ligand>
        <name>FAD</name>
        <dbReference type="ChEBI" id="CHEBI:57692"/>
    </ligand>
</feature>
<dbReference type="PANTHER" id="PTHR43513">
    <property type="entry name" value="DIHYDROOROTATE DEHYDROGENASE B (NAD(+)), ELECTRON TRANSFER SUBUNIT"/>
    <property type="match status" value="1"/>
</dbReference>
<dbReference type="PIRSF" id="PIRSF006816">
    <property type="entry name" value="Cyc3_hyd_g"/>
    <property type="match status" value="1"/>
</dbReference>
<accession>A0A9D1FHC9</accession>
<feature type="binding site" evidence="12">
    <location>
        <position position="208"/>
    </location>
    <ligand>
        <name>[2Fe-2S] cluster</name>
        <dbReference type="ChEBI" id="CHEBI:190135"/>
    </ligand>
</feature>
<dbReference type="Pfam" id="PF10418">
    <property type="entry name" value="DHODB_Fe-S_bind"/>
    <property type="match status" value="1"/>
</dbReference>
<dbReference type="InterPro" id="IPR019480">
    <property type="entry name" value="Dihydroorotate_DH_Fe-S-bd"/>
</dbReference>
<dbReference type="GO" id="GO:0050660">
    <property type="term" value="F:flavin adenine dinucleotide binding"/>
    <property type="evidence" value="ECO:0007669"/>
    <property type="project" value="InterPro"/>
</dbReference>
<gene>
    <name evidence="14" type="ORF">IAA86_00920</name>
</gene>
<dbReference type="Proteomes" id="UP000886865">
    <property type="component" value="Unassembled WGS sequence"/>
</dbReference>
<evidence type="ECO:0000256" key="12">
    <source>
        <dbReference type="PIRSR" id="PIRSR006816-2"/>
    </source>
</evidence>
<comment type="cofactor">
    <cofactor evidence="11">
        <name>FAD</name>
        <dbReference type="ChEBI" id="CHEBI:57692"/>
    </cofactor>
    <text evidence="11">Binds 1 FAD per subunit.</text>
</comment>
<dbReference type="InterPro" id="IPR037117">
    <property type="entry name" value="Dihydroorotate_DH_ele_sf"/>
</dbReference>
<proteinExistence type="inferred from homology"/>
<comment type="caution">
    <text evidence="14">The sequence shown here is derived from an EMBL/GenBank/DDBJ whole genome shotgun (WGS) entry which is preliminary data.</text>
</comment>
<keyword evidence="2" id="KW-0813">Transport</keyword>
<dbReference type="Pfam" id="PF00970">
    <property type="entry name" value="FAD_binding_6"/>
    <property type="match status" value="1"/>
</dbReference>
<dbReference type="GO" id="GO:0016491">
    <property type="term" value="F:oxidoreductase activity"/>
    <property type="evidence" value="ECO:0007669"/>
    <property type="project" value="InterPro"/>
</dbReference>
<organism evidence="14 15">
    <name type="scientific">Candidatus Galligastranaerophilus intestinavium</name>
    <dbReference type="NCBI Taxonomy" id="2840836"/>
    <lineage>
        <taxon>Bacteria</taxon>
        <taxon>Candidatus Galligastranaerophilus</taxon>
    </lineage>
</organism>
<dbReference type="PANTHER" id="PTHR43513:SF3">
    <property type="entry name" value="DIHYDROOROTATE DEHYDROGENASE B (NAD(+)), ELECTRON TRANSFER SUBUNIT-RELATED"/>
    <property type="match status" value="1"/>
</dbReference>
<keyword evidence="7" id="KW-0249">Electron transport</keyword>
<evidence type="ECO:0000256" key="2">
    <source>
        <dbReference type="ARBA" id="ARBA00022448"/>
    </source>
</evidence>
<evidence type="ECO:0000313" key="15">
    <source>
        <dbReference type="Proteomes" id="UP000886865"/>
    </source>
</evidence>
<evidence type="ECO:0000259" key="13">
    <source>
        <dbReference type="PROSITE" id="PS51384"/>
    </source>
</evidence>
<feature type="domain" description="FAD-binding FR-type" evidence="13">
    <location>
        <begin position="2"/>
        <end position="95"/>
    </location>
</feature>
<dbReference type="AlphaFoldDB" id="A0A9D1FHC9"/>
<comment type="similarity">
    <text evidence="1">Belongs to the PyrK family.</text>
</comment>
<dbReference type="Gene3D" id="2.10.240.10">
    <property type="entry name" value="Dihydroorotate dehydrogenase, electron transfer subunit"/>
    <property type="match status" value="1"/>
</dbReference>
<dbReference type="SUPFAM" id="SSF63380">
    <property type="entry name" value="Riboflavin synthase domain-like"/>
    <property type="match status" value="1"/>
</dbReference>
<dbReference type="Gene3D" id="2.40.30.10">
    <property type="entry name" value="Translation factors"/>
    <property type="match status" value="1"/>
</dbReference>
<protein>
    <recommendedName>
        <fullName evidence="13">FAD-binding FR-type domain-containing protein</fullName>
    </recommendedName>
</protein>
<sequence length="238" mass="26131">MKKIQKGSIKKIEKIALDTFALEINSNVSEAHAGQFISILCPPKTLRRPFSIKGFKDGIVEVFFKLKGEGTNYIKSLKVGDSIDFMGPLGQGFKIQNKKSLLVGAGIGIAPMLFLKDELNNANIENFLISGFKAWDEAITGSDKTVTGGSVIDFLPEIIEKFKPEVIYSCGPEIVLKLVDKTAKKYNLEAQIAMEKVFACQVGVCRGCVIKILKDGKVQNATICHDGPVFDSRVVVWE</sequence>
<dbReference type="EMBL" id="DVJQ01000009">
    <property type="protein sequence ID" value="HIS73563.1"/>
    <property type="molecule type" value="Genomic_DNA"/>
</dbReference>
<dbReference type="GO" id="GO:0046872">
    <property type="term" value="F:metal ion binding"/>
    <property type="evidence" value="ECO:0007669"/>
    <property type="project" value="UniProtKB-KW"/>
</dbReference>
<reference evidence="14" key="2">
    <citation type="journal article" date="2021" name="PeerJ">
        <title>Extensive microbial diversity within the chicken gut microbiome revealed by metagenomics and culture.</title>
        <authorList>
            <person name="Gilroy R."/>
            <person name="Ravi A."/>
            <person name="Getino M."/>
            <person name="Pursley I."/>
            <person name="Horton D.L."/>
            <person name="Alikhan N.F."/>
            <person name="Baker D."/>
            <person name="Gharbi K."/>
            <person name="Hall N."/>
            <person name="Watson M."/>
            <person name="Adriaenssens E.M."/>
            <person name="Foster-Nyarko E."/>
            <person name="Jarju S."/>
            <person name="Secka A."/>
            <person name="Antonio M."/>
            <person name="Oren A."/>
            <person name="Chaudhuri R.R."/>
            <person name="La Ragione R."/>
            <person name="Hildebrand F."/>
            <person name="Pallen M.J."/>
        </authorList>
    </citation>
    <scope>NUCLEOTIDE SEQUENCE</scope>
    <source>
        <strain evidence="14">CHK152-2871</strain>
    </source>
</reference>
<reference evidence="14" key="1">
    <citation type="submission" date="2020-10" db="EMBL/GenBank/DDBJ databases">
        <authorList>
            <person name="Gilroy R."/>
        </authorList>
    </citation>
    <scope>NUCLEOTIDE SEQUENCE</scope>
    <source>
        <strain evidence="14">CHK152-2871</strain>
    </source>
</reference>
<keyword evidence="9 12" id="KW-0411">Iron-sulfur</keyword>
<evidence type="ECO:0000256" key="10">
    <source>
        <dbReference type="ARBA" id="ARBA00034078"/>
    </source>
</evidence>
<evidence type="ECO:0000256" key="6">
    <source>
        <dbReference type="ARBA" id="ARBA00022827"/>
    </source>
</evidence>
<keyword evidence="4 12" id="KW-0001">2Fe-2S</keyword>
<comment type="cofactor">
    <cofactor evidence="12">
        <name>[2Fe-2S] cluster</name>
        <dbReference type="ChEBI" id="CHEBI:190135"/>
    </cofactor>
    <text evidence="12">Binds 1 [2Fe-2S] cluster per subunit.</text>
</comment>
<feature type="binding site" evidence="11">
    <location>
        <begin position="70"/>
        <end position="71"/>
    </location>
    <ligand>
        <name>FAD</name>
        <dbReference type="ChEBI" id="CHEBI:57692"/>
    </ligand>
</feature>
<dbReference type="InterPro" id="IPR017927">
    <property type="entry name" value="FAD-bd_FR_type"/>
</dbReference>
<dbReference type="InterPro" id="IPR017938">
    <property type="entry name" value="Riboflavin_synthase-like_b-brl"/>
</dbReference>
<dbReference type="SUPFAM" id="SSF52343">
    <property type="entry name" value="Ferredoxin reductase-like, C-terminal NADP-linked domain"/>
    <property type="match status" value="1"/>
</dbReference>
<evidence type="ECO:0000256" key="11">
    <source>
        <dbReference type="PIRSR" id="PIRSR006816-1"/>
    </source>
</evidence>
<keyword evidence="6 11" id="KW-0274">FAD</keyword>
<evidence type="ECO:0000256" key="1">
    <source>
        <dbReference type="ARBA" id="ARBA00006422"/>
    </source>
</evidence>
<dbReference type="InterPro" id="IPR050353">
    <property type="entry name" value="PyrK_electron_transfer"/>
</dbReference>
<evidence type="ECO:0000256" key="5">
    <source>
        <dbReference type="ARBA" id="ARBA00022723"/>
    </source>
</evidence>
<evidence type="ECO:0000256" key="4">
    <source>
        <dbReference type="ARBA" id="ARBA00022714"/>
    </source>
</evidence>
<feature type="binding site" evidence="12">
    <location>
        <position position="224"/>
    </location>
    <ligand>
        <name>[2Fe-2S] cluster</name>
        <dbReference type="ChEBI" id="CHEBI:190135"/>
    </ligand>
</feature>
<dbReference type="GO" id="GO:0051537">
    <property type="term" value="F:2 iron, 2 sulfur cluster binding"/>
    <property type="evidence" value="ECO:0007669"/>
    <property type="project" value="UniProtKB-KW"/>
</dbReference>
<evidence type="ECO:0000256" key="9">
    <source>
        <dbReference type="ARBA" id="ARBA00023014"/>
    </source>
</evidence>
<feature type="binding site" evidence="12">
    <location>
        <position position="200"/>
    </location>
    <ligand>
        <name>[2Fe-2S] cluster</name>
        <dbReference type="ChEBI" id="CHEBI:190135"/>
    </ligand>
</feature>
<keyword evidence="3 11" id="KW-0285">Flavoprotein</keyword>
<name>A0A9D1FHC9_9BACT</name>
<evidence type="ECO:0000256" key="3">
    <source>
        <dbReference type="ARBA" id="ARBA00022630"/>
    </source>
</evidence>
<evidence type="ECO:0000313" key="14">
    <source>
        <dbReference type="EMBL" id="HIS73563.1"/>
    </source>
</evidence>
<evidence type="ECO:0000256" key="7">
    <source>
        <dbReference type="ARBA" id="ARBA00022982"/>
    </source>
</evidence>
<dbReference type="InterPro" id="IPR039261">
    <property type="entry name" value="FNR_nucleotide-bd"/>
</dbReference>
<dbReference type="InterPro" id="IPR008333">
    <property type="entry name" value="Cbr1-like_FAD-bd_dom"/>
</dbReference>
<dbReference type="InterPro" id="IPR012165">
    <property type="entry name" value="Cyt_c3_hydrogenase_gsu"/>
</dbReference>
<dbReference type="GO" id="GO:0006221">
    <property type="term" value="P:pyrimidine nucleotide biosynthetic process"/>
    <property type="evidence" value="ECO:0007669"/>
    <property type="project" value="InterPro"/>
</dbReference>
<evidence type="ECO:0000256" key="8">
    <source>
        <dbReference type="ARBA" id="ARBA00023004"/>
    </source>
</evidence>
<keyword evidence="5 12" id="KW-0479">Metal-binding</keyword>
<dbReference type="PROSITE" id="PS51384">
    <property type="entry name" value="FAD_FR"/>
    <property type="match status" value="1"/>
</dbReference>
<comment type="cofactor">
    <cofactor evidence="10">
        <name>[2Fe-2S] cluster</name>
        <dbReference type="ChEBI" id="CHEBI:190135"/>
    </cofactor>
</comment>
<feature type="binding site" evidence="12">
    <location>
        <position position="205"/>
    </location>
    <ligand>
        <name>[2Fe-2S] cluster</name>
        <dbReference type="ChEBI" id="CHEBI:190135"/>
    </ligand>
</feature>
<keyword evidence="8 12" id="KW-0408">Iron</keyword>